<dbReference type="PANTHER" id="PTHR21666:SF289">
    <property type="entry name" value="L-ALA--D-GLU ENDOPEPTIDASE"/>
    <property type="match status" value="1"/>
</dbReference>
<dbReference type="PANTHER" id="PTHR21666">
    <property type="entry name" value="PEPTIDASE-RELATED"/>
    <property type="match status" value="1"/>
</dbReference>
<dbReference type="STRING" id="877500.GCA_000935065_01285"/>
<dbReference type="AlphaFoldDB" id="A0A4Q0Y0L3"/>
<dbReference type="Pfam" id="PF01551">
    <property type="entry name" value="Peptidase_M23"/>
    <property type="match status" value="1"/>
</dbReference>
<dbReference type="Gene3D" id="2.70.70.10">
    <property type="entry name" value="Glucose Permease (Domain IIA)"/>
    <property type="match status" value="1"/>
</dbReference>
<protein>
    <submittedName>
        <fullName evidence="4">Peptidase M24</fullName>
    </submittedName>
</protein>
<dbReference type="InterPro" id="IPR011055">
    <property type="entry name" value="Dup_hybrid_motif"/>
</dbReference>
<dbReference type="InterPro" id="IPR016047">
    <property type="entry name" value="M23ase_b-sheet_dom"/>
</dbReference>
<accession>A0A4Q0Y0L3</accession>
<feature type="domain" description="M23ase beta-sheet core" evidence="3">
    <location>
        <begin position="337"/>
        <end position="430"/>
    </location>
</feature>
<dbReference type="Proteomes" id="UP000290191">
    <property type="component" value="Unassembled WGS sequence"/>
</dbReference>
<dbReference type="OrthoDB" id="9765786at2"/>
<dbReference type="CDD" id="cd12797">
    <property type="entry name" value="M23_peptidase"/>
    <property type="match status" value="1"/>
</dbReference>
<organism evidence="4 5">
    <name type="scientific">Halarcobacter anaerophilus</name>
    <dbReference type="NCBI Taxonomy" id="877500"/>
    <lineage>
        <taxon>Bacteria</taxon>
        <taxon>Pseudomonadati</taxon>
        <taxon>Campylobacterota</taxon>
        <taxon>Epsilonproteobacteria</taxon>
        <taxon>Campylobacterales</taxon>
        <taxon>Arcobacteraceae</taxon>
        <taxon>Halarcobacter</taxon>
    </lineage>
</organism>
<evidence type="ECO:0000256" key="2">
    <source>
        <dbReference type="SAM" id="Phobius"/>
    </source>
</evidence>
<keyword evidence="1" id="KW-0732">Signal</keyword>
<dbReference type="InterPro" id="IPR050570">
    <property type="entry name" value="Cell_wall_metabolism_enzyme"/>
</dbReference>
<keyword evidence="2" id="KW-0472">Membrane</keyword>
<keyword evidence="2" id="KW-0812">Transmembrane</keyword>
<reference evidence="4 5" key="1">
    <citation type="submission" date="2017-10" db="EMBL/GenBank/DDBJ databases">
        <title>Genomics of the genus Arcobacter.</title>
        <authorList>
            <person name="Perez-Cataluna A."/>
            <person name="Figueras M.J."/>
        </authorList>
    </citation>
    <scope>NUCLEOTIDE SEQUENCE [LARGE SCALE GENOMIC DNA]</scope>
    <source>
        <strain evidence="4 5">DSM 24636</strain>
    </source>
</reference>
<proteinExistence type="predicted"/>
<dbReference type="GO" id="GO:0004222">
    <property type="term" value="F:metalloendopeptidase activity"/>
    <property type="evidence" value="ECO:0007669"/>
    <property type="project" value="TreeGrafter"/>
</dbReference>
<dbReference type="EMBL" id="PDKO01000012">
    <property type="protein sequence ID" value="RXJ61761.1"/>
    <property type="molecule type" value="Genomic_DNA"/>
</dbReference>
<evidence type="ECO:0000313" key="4">
    <source>
        <dbReference type="EMBL" id="RXJ61761.1"/>
    </source>
</evidence>
<sequence length="458" mass="52211">MRRQKSNLVNIVLGLVFILIIGGAAFVYFSPLFEKEPAKIVLKSTGYWNLKDDLTVELSDKSGIRSYKVYYKTNNNVEEIAQNNISAKQDKVIFNIKPISLTPNIKKVTIAVEAYDNSFWNFFKGNATYKEFTLDIDRKRPLARVLANSYNIRRGGSAAVVVEVKDENLKDKYITFNNDYRFELIPYIKEGFYMAIVAWPIDIKFDQFSRVNLIAVDEANNKTITKIPFYIKDLKIKNDNLNISDGFVSQVSIPVLEKSGYDIPEKTVDIFIKENEDLRANNVKTIREESVKNMSKELVSNFRIKPFRRLSGSKTVAGFAERRSYFYEGEKIDEAWHLGVDWASIKHADIKVSNKGKVVFSNYLGIYGNSLIIDHGFGLQTLYAHTSQFNVAKNEEVKAGQVIANTGSTGAVFGDHLHFGLLVQGIEVNPLEWMDKNWIKTRVSNILDEAKQEIRSSK</sequence>
<feature type="transmembrane region" description="Helical" evidence="2">
    <location>
        <begin position="7"/>
        <end position="29"/>
    </location>
</feature>
<keyword evidence="5" id="KW-1185">Reference proteome</keyword>
<comment type="caution">
    <text evidence="4">The sequence shown here is derived from an EMBL/GenBank/DDBJ whole genome shotgun (WGS) entry which is preliminary data.</text>
</comment>
<gene>
    <name evidence="4" type="ORF">CRV06_12265</name>
</gene>
<keyword evidence="2" id="KW-1133">Transmembrane helix</keyword>
<dbReference type="SUPFAM" id="SSF51261">
    <property type="entry name" value="Duplicated hybrid motif"/>
    <property type="match status" value="1"/>
</dbReference>
<dbReference type="RefSeq" id="WP_129082716.1">
    <property type="nucleotide sequence ID" value="NZ_CP041070.1"/>
</dbReference>
<name>A0A4Q0Y0L3_9BACT</name>
<evidence type="ECO:0000256" key="1">
    <source>
        <dbReference type="ARBA" id="ARBA00022729"/>
    </source>
</evidence>
<evidence type="ECO:0000259" key="3">
    <source>
        <dbReference type="Pfam" id="PF01551"/>
    </source>
</evidence>
<evidence type="ECO:0000313" key="5">
    <source>
        <dbReference type="Proteomes" id="UP000290191"/>
    </source>
</evidence>